<accession>A0A4Y2L6S3</accession>
<proteinExistence type="predicted"/>
<evidence type="ECO:0008006" key="4">
    <source>
        <dbReference type="Google" id="ProtNLM"/>
    </source>
</evidence>
<organism evidence="2 3">
    <name type="scientific">Araneus ventricosus</name>
    <name type="common">Orbweaver spider</name>
    <name type="synonym">Epeira ventricosa</name>
    <dbReference type="NCBI Taxonomy" id="182803"/>
    <lineage>
        <taxon>Eukaryota</taxon>
        <taxon>Metazoa</taxon>
        <taxon>Ecdysozoa</taxon>
        <taxon>Arthropoda</taxon>
        <taxon>Chelicerata</taxon>
        <taxon>Arachnida</taxon>
        <taxon>Araneae</taxon>
        <taxon>Araneomorphae</taxon>
        <taxon>Entelegynae</taxon>
        <taxon>Araneoidea</taxon>
        <taxon>Araneidae</taxon>
        <taxon>Araneus</taxon>
    </lineage>
</organism>
<dbReference type="SUPFAM" id="SSF47473">
    <property type="entry name" value="EF-hand"/>
    <property type="match status" value="1"/>
</dbReference>
<dbReference type="Gene3D" id="1.10.238.10">
    <property type="entry name" value="EF-hand"/>
    <property type="match status" value="1"/>
</dbReference>
<name>A0A4Y2L6S3_ARAVE</name>
<dbReference type="Proteomes" id="UP000499080">
    <property type="component" value="Unassembled WGS sequence"/>
</dbReference>
<sequence length="193" mass="21882">MSPLTLKKSRASKGSVSKASLDRRRQERMCSGDALATPHFAHTGKTLLPWLKEQLLSFYFDMANKDDDKNKDDPKDIKSIFEKYTEAAGNQGKLLLEDAKKWFEEANIIGKKPGKTESEFDESFAKVAKDKASMTYEEFKSYIQTLAKDVKLEANELIDKLVASQEDKTEDSEEKTEKAGDKTKKAKDKTEKK</sequence>
<reference evidence="2 3" key="1">
    <citation type="journal article" date="2019" name="Sci. Rep.">
        <title>Orb-weaving spider Araneus ventricosus genome elucidates the spidroin gene catalogue.</title>
        <authorList>
            <person name="Kono N."/>
            <person name="Nakamura H."/>
            <person name="Ohtoshi R."/>
            <person name="Moran D.A.P."/>
            <person name="Shinohara A."/>
            <person name="Yoshida Y."/>
            <person name="Fujiwara M."/>
            <person name="Mori M."/>
            <person name="Tomita M."/>
            <person name="Arakawa K."/>
        </authorList>
    </citation>
    <scope>NUCLEOTIDE SEQUENCE [LARGE SCALE GENOMIC DNA]</scope>
</reference>
<feature type="compositionally biased region" description="Basic and acidic residues" evidence="1">
    <location>
        <begin position="20"/>
        <end position="29"/>
    </location>
</feature>
<keyword evidence="3" id="KW-1185">Reference proteome</keyword>
<evidence type="ECO:0000256" key="1">
    <source>
        <dbReference type="SAM" id="MobiDB-lite"/>
    </source>
</evidence>
<feature type="compositionally biased region" description="Basic and acidic residues" evidence="1">
    <location>
        <begin position="175"/>
        <end position="193"/>
    </location>
</feature>
<dbReference type="OrthoDB" id="6427931at2759"/>
<evidence type="ECO:0000313" key="2">
    <source>
        <dbReference type="EMBL" id="GBN10232.1"/>
    </source>
</evidence>
<gene>
    <name evidence="2" type="ORF">AVEN_63713_1</name>
</gene>
<feature type="region of interest" description="Disordered" evidence="1">
    <location>
        <begin position="161"/>
        <end position="193"/>
    </location>
</feature>
<protein>
    <recommendedName>
        <fullName evidence="4">TPPP family protein CG45057</fullName>
    </recommendedName>
</protein>
<comment type="caution">
    <text evidence="2">The sequence shown here is derived from an EMBL/GenBank/DDBJ whole genome shotgun (WGS) entry which is preliminary data.</text>
</comment>
<dbReference type="EMBL" id="BGPR01005443">
    <property type="protein sequence ID" value="GBN10232.1"/>
    <property type="molecule type" value="Genomic_DNA"/>
</dbReference>
<dbReference type="InterPro" id="IPR011992">
    <property type="entry name" value="EF-hand-dom_pair"/>
</dbReference>
<dbReference type="AlphaFoldDB" id="A0A4Y2L6S3"/>
<evidence type="ECO:0000313" key="3">
    <source>
        <dbReference type="Proteomes" id="UP000499080"/>
    </source>
</evidence>
<feature type="region of interest" description="Disordered" evidence="1">
    <location>
        <begin position="1"/>
        <end position="29"/>
    </location>
</feature>